<keyword evidence="2" id="KW-1133">Transmembrane helix</keyword>
<keyword evidence="3" id="KW-0732">Signal</keyword>
<dbReference type="PROSITE" id="PS51257">
    <property type="entry name" value="PROKAR_LIPOPROTEIN"/>
    <property type="match status" value="1"/>
</dbReference>
<keyword evidence="2" id="KW-0472">Membrane</keyword>
<dbReference type="KEGG" id="cvn:111114512"/>
<feature type="region of interest" description="Disordered" evidence="1">
    <location>
        <begin position="95"/>
        <end position="125"/>
    </location>
</feature>
<protein>
    <submittedName>
        <fullName evidence="5">Uncharacterized protein LOC111114512</fullName>
    </submittedName>
</protein>
<evidence type="ECO:0000256" key="1">
    <source>
        <dbReference type="SAM" id="MobiDB-lite"/>
    </source>
</evidence>
<reference evidence="5" key="1">
    <citation type="submission" date="2025-08" db="UniProtKB">
        <authorList>
            <consortium name="RefSeq"/>
        </authorList>
    </citation>
    <scope>IDENTIFICATION</scope>
    <source>
        <tissue evidence="5">Whole sample</tissue>
    </source>
</reference>
<keyword evidence="2" id="KW-0812">Transmembrane</keyword>
<dbReference type="AlphaFoldDB" id="A0A8B8C0D0"/>
<dbReference type="RefSeq" id="XP_022308554.1">
    <property type="nucleotide sequence ID" value="XM_022452846.1"/>
</dbReference>
<evidence type="ECO:0000256" key="3">
    <source>
        <dbReference type="SAM" id="SignalP"/>
    </source>
</evidence>
<feature type="chain" id="PRO_5034718527" evidence="3">
    <location>
        <begin position="31"/>
        <end position="125"/>
    </location>
</feature>
<evidence type="ECO:0000313" key="4">
    <source>
        <dbReference type="Proteomes" id="UP000694844"/>
    </source>
</evidence>
<feature type="transmembrane region" description="Helical" evidence="2">
    <location>
        <begin position="64"/>
        <end position="84"/>
    </location>
</feature>
<name>A0A8B8C0D0_CRAVI</name>
<evidence type="ECO:0000313" key="5">
    <source>
        <dbReference type="RefSeq" id="XP_022308554.1"/>
    </source>
</evidence>
<sequence length="125" mass="13755">MCCVRFCSTMLMKVSFVSVICFIWVPVVQSGSSCHNTYESGTGTVKSYCHYYTSEDSSSTDWNIVGSIIGIICTVVAGVAIYLITRYCNICQRNENRVGNSSSSGDNEVELPPSYDESIIDSFPK</sequence>
<gene>
    <name evidence="5" type="primary">LOC111114512</name>
</gene>
<organism evidence="4 5">
    <name type="scientific">Crassostrea virginica</name>
    <name type="common">Eastern oyster</name>
    <dbReference type="NCBI Taxonomy" id="6565"/>
    <lineage>
        <taxon>Eukaryota</taxon>
        <taxon>Metazoa</taxon>
        <taxon>Spiralia</taxon>
        <taxon>Lophotrochozoa</taxon>
        <taxon>Mollusca</taxon>
        <taxon>Bivalvia</taxon>
        <taxon>Autobranchia</taxon>
        <taxon>Pteriomorphia</taxon>
        <taxon>Ostreida</taxon>
        <taxon>Ostreoidea</taxon>
        <taxon>Ostreidae</taxon>
        <taxon>Crassostrea</taxon>
    </lineage>
</organism>
<dbReference type="Proteomes" id="UP000694844">
    <property type="component" value="Chromosome 9"/>
</dbReference>
<proteinExistence type="predicted"/>
<accession>A0A8B8C0D0</accession>
<dbReference type="GeneID" id="111114512"/>
<keyword evidence="4" id="KW-1185">Reference proteome</keyword>
<feature type="compositionally biased region" description="Polar residues" evidence="1">
    <location>
        <begin position="95"/>
        <end position="106"/>
    </location>
</feature>
<evidence type="ECO:0000256" key="2">
    <source>
        <dbReference type="SAM" id="Phobius"/>
    </source>
</evidence>
<feature type="signal peptide" evidence="3">
    <location>
        <begin position="1"/>
        <end position="30"/>
    </location>
</feature>